<evidence type="ECO:0000313" key="1">
    <source>
        <dbReference type="EMBL" id="MDX6187984.1"/>
    </source>
</evidence>
<gene>
    <name evidence="1" type="ORF">SGQ83_01365</name>
</gene>
<comment type="caution">
    <text evidence="1">The sequence shown here is derived from an EMBL/GenBank/DDBJ whole genome shotgun (WGS) entry which is preliminary data.</text>
</comment>
<organism evidence="1 2">
    <name type="scientific">Flavobacterium cupriresistens</name>
    <dbReference type="NCBI Taxonomy" id="2893885"/>
    <lineage>
        <taxon>Bacteria</taxon>
        <taxon>Pseudomonadati</taxon>
        <taxon>Bacteroidota</taxon>
        <taxon>Flavobacteriia</taxon>
        <taxon>Flavobacteriales</taxon>
        <taxon>Flavobacteriaceae</taxon>
        <taxon>Flavobacterium</taxon>
    </lineage>
</organism>
<dbReference type="EMBL" id="JAWXVI010000001">
    <property type="protein sequence ID" value="MDX6187984.1"/>
    <property type="molecule type" value="Genomic_DNA"/>
</dbReference>
<protein>
    <submittedName>
        <fullName evidence="1">Uncharacterized protein</fullName>
    </submittedName>
</protein>
<proteinExistence type="predicted"/>
<sequence length="134" mass="14600">MEKAQKTASAVLATAIALTVSNYFEQTGAKDTVYSTSDGFLFENLVFANNHATTLEEKNVTPHANVNIMEVVDEEGLTGDGSQLSAEQLELLNNGLVKENYAPLKQLADFLKLETTDKKAETIITALNAYKETL</sequence>
<reference evidence="1 2" key="1">
    <citation type="submission" date="2023-11" db="EMBL/GenBank/DDBJ databases">
        <title>Unpublished Manusciprt.</title>
        <authorList>
            <person name="Saticioglu I.B."/>
            <person name="Ay H."/>
            <person name="Ajmi N."/>
            <person name="Altun S."/>
            <person name="Duman M."/>
        </authorList>
    </citation>
    <scope>NUCLEOTIDE SEQUENCE [LARGE SCALE GENOMIC DNA]</scope>
    <source>
        <strain evidence="1 2">Fl-318</strain>
    </source>
</reference>
<accession>A0ABU4R5X4</accession>
<dbReference type="RefSeq" id="WP_230002605.1">
    <property type="nucleotide sequence ID" value="NZ_CP087134.1"/>
</dbReference>
<keyword evidence="2" id="KW-1185">Reference proteome</keyword>
<name>A0ABU4R5X4_9FLAO</name>
<evidence type="ECO:0000313" key="2">
    <source>
        <dbReference type="Proteomes" id="UP001273350"/>
    </source>
</evidence>
<dbReference type="Proteomes" id="UP001273350">
    <property type="component" value="Unassembled WGS sequence"/>
</dbReference>